<dbReference type="HAMAP" id="MF_00377">
    <property type="entry name" value="DnaA_bact"/>
    <property type="match status" value="1"/>
</dbReference>
<dbReference type="Gene3D" id="1.10.1750.10">
    <property type="match status" value="1"/>
</dbReference>
<dbReference type="Gene3D" id="3.40.50.300">
    <property type="entry name" value="P-loop containing nucleotide triphosphate hydrolases"/>
    <property type="match status" value="1"/>
</dbReference>
<feature type="domain" description="Chromosomal replication initiator DnaA C-terminal" evidence="13">
    <location>
        <begin position="357"/>
        <end position="426"/>
    </location>
</feature>
<evidence type="ECO:0000313" key="15">
    <source>
        <dbReference type="Proteomes" id="UP000229315"/>
    </source>
</evidence>
<dbReference type="SMART" id="SM00760">
    <property type="entry name" value="Bac_DnaA_C"/>
    <property type="match status" value="1"/>
</dbReference>
<dbReference type="Pfam" id="PF08299">
    <property type="entry name" value="Bac_DnaA_C"/>
    <property type="match status" value="1"/>
</dbReference>
<dbReference type="FunFam" id="3.40.50.300:FF:000668">
    <property type="entry name" value="Chromosomal replication initiator protein DnaA"/>
    <property type="match status" value="1"/>
</dbReference>
<dbReference type="GO" id="GO:0008289">
    <property type="term" value="F:lipid binding"/>
    <property type="evidence" value="ECO:0007669"/>
    <property type="project" value="UniProtKB-KW"/>
</dbReference>
<dbReference type="InterPro" id="IPR027417">
    <property type="entry name" value="P-loop_NTPase"/>
</dbReference>
<feature type="region of interest" description="Domain III, AAA+ region" evidence="8">
    <location>
        <begin position="115"/>
        <end position="331"/>
    </location>
</feature>
<dbReference type="InterPro" id="IPR013159">
    <property type="entry name" value="DnaA_C"/>
</dbReference>
<evidence type="ECO:0000256" key="11">
    <source>
        <dbReference type="RuleBase" id="RU004227"/>
    </source>
</evidence>
<comment type="subcellular location">
    <subcellularLocation>
        <location evidence="8">Cytoplasm</location>
    </subcellularLocation>
</comment>
<comment type="caution">
    <text evidence="14">The sequence shown here is derived from an EMBL/GenBank/DDBJ whole genome shotgun (WGS) entry which is preliminary data.</text>
</comment>
<dbReference type="Proteomes" id="UP000229315">
    <property type="component" value="Unassembled WGS sequence"/>
</dbReference>
<dbReference type="GO" id="GO:0003688">
    <property type="term" value="F:DNA replication origin binding"/>
    <property type="evidence" value="ECO:0007669"/>
    <property type="project" value="UniProtKB-UniRule"/>
</dbReference>
<dbReference type="PANTHER" id="PTHR30050">
    <property type="entry name" value="CHROMOSOMAL REPLICATION INITIATOR PROTEIN DNAA"/>
    <property type="match status" value="1"/>
</dbReference>
<evidence type="ECO:0000256" key="4">
    <source>
        <dbReference type="ARBA" id="ARBA00022741"/>
    </source>
</evidence>
<dbReference type="GO" id="GO:0006270">
    <property type="term" value="P:DNA replication initiation"/>
    <property type="evidence" value="ECO:0007669"/>
    <property type="project" value="UniProtKB-UniRule"/>
</dbReference>
<dbReference type="InterPro" id="IPR020591">
    <property type="entry name" value="Chromosome_initiator_DnaA-like"/>
</dbReference>
<protein>
    <recommendedName>
        <fullName evidence="8 9">Chromosomal replication initiator protein DnaA</fullName>
    </recommendedName>
</protein>
<dbReference type="AlphaFoldDB" id="A0A2H0UFD2"/>
<dbReference type="Gene3D" id="1.10.8.60">
    <property type="match status" value="1"/>
</dbReference>
<keyword evidence="7 8" id="KW-0238">DNA-binding</keyword>
<gene>
    <name evidence="8 14" type="primary">dnaA</name>
    <name evidence="14" type="ORF">COU15_02760</name>
</gene>
<keyword evidence="6 8" id="KW-0446">Lipid-binding</keyword>
<dbReference type="Pfam" id="PF11638">
    <property type="entry name" value="DnaA_N"/>
    <property type="match status" value="1"/>
</dbReference>
<comment type="similarity">
    <text evidence="1 8 11">Belongs to the DnaA family.</text>
</comment>
<name>A0A2H0UFD2_9BACT</name>
<evidence type="ECO:0000256" key="2">
    <source>
        <dbReference type="ARBA" id="ARBA00022490"/>
    </source>
</evidence>
<dbReference type="InterPro" id="IPR038454">
    <property type="entry name" value="DnaA_N_sf"/>
</dbReference>
<dbReference type="InterPro" id="IPR013317">
    <property type="entry name" value="DnaA_dom"/>
</dbReference>
<feature type="binding site" evidence="8">
    <location>
        <position position="162"/>
    </location>
    <ligand>
        <name>ATP</name>
        <dbReference type="ChEBI" id="CHEBI:30616"/>
    </ligand>
</feature>
<comment type="domain">
    <text evidence="8">Domain I is involved in oligomerization and binding regulators, domain II is flexibile and of varying length in different bacteria, domain III forms the AAA+ region, while domain IV binds dsDNA.</text>
</comment>
<feature type="domain" description="AAA+ ATPase" evidence="12">
    <location>
        <begin position="148"/>
        <end position="282"/>
    </location>
</feature>
<dbReference type="InterPro" id="IPR003593">
    <property type="entry name" value="AAA+_ATPase"/>
</dbReference>
<dbReference type="SUPFAM" id="SSF52540">
    <property type="entry name" value="P-loop containing nucleoside triphosphate hydrolases"/>
    <property type="match status" value="1"/>
</dbReference>
<evidence type="ECO:0000259" key="12">
    <source>
        <dbReference type="SMART" id="SM00382"/>
    </source>
</evidence>
<evidence type="ECO:0000256" key="5">
    <source>
        <dbReference type="ARBA" id="ARBA00022840"/>
    </source>
</evidence>
<comment type="function">
    <text evidence="8 10">Plays an essential role in the initiation and regulation of chromosomal replication. ATP-DnaA binds to the origin of replication (oriC) to initiate formation of the DNA replication initiation complex once per cell cycle. Binds the DnaA box (a 9 base pair repeat at the origin) and separates the double-stranded (ds)DNA. Forms a right-handed helical filament on oriC DNA; dsDNA binds to the exterior of the filament while single-stranded (ss)DNA is stabiized in the filament's interior. The ATP-DnaA-oriC complex binds and stabilizes one strand of the AT-rich DNA unwinding element (DUE), permitting loading of DNA polymerase. After initiation quickly degrades to an ADP-DnaA complex that is not apt for DNA replication. Binds acidic phospholipids.</text>
</comment>
<dbReference type="InterPro" id="IPR018312">
    <property type="entry name" value="Chromosome_initiator_DnaA_CS"/>
</dbReference>
<feature type="binding site" evidence="8">
    <location>
        <position position="161"/>
    </location>
    <ligand>
        <name>ATP</name>
        <dbReference type="ChEBI" id="CHEBI:30616"/>
    </ligand>
</feature>
<dbReference type="CDD" id="cd06571">
    <property type="entry name" value="Bac_DnaA_C"/>
    <property type="match status" value="1"/>
</dbReference>
<evidence type="ECO:0000256" key="10">
    <source>
        <dbReference type="RuleBase" id="RU000577"/>
    </source>
</evidence>
<evidence type="ECO:0000256" key="6">
    <source>
        <dbReference type="ARBA" id="ARBA00023121"/>
    </source>
</evidence>
<accession>A0A2H0UFD2</accession>
<dbReference type="InterPro" id="IPR024633">
    <property type="entry name" value="DnaA_N_dom"/>
</dbReference>
<proteinExistence type="inferred from homology"/>
<comment type="caution">
    <text evidence="8">Lacks conserved residue(s) required for the propagation of feature annotation.</text>
</comment>
<reference evidence="15" key="1">
    <citation type="submission" date="2017-09" db="EMBL/GenBank/DDBJ databases">
        <title>Depth-based differentiation of microbial function through sediment-hosted aquifers and enrichment of novel symbionts in the deep terrestrial subsurface.</title>
        <authorList>
            <person name="Probst A.J."/>
            <person name="Ladd B."/>
            <person name="Jarett J.K."/>
            <person name="Geller-Mcgrath D.E."/>
            <person name="Sieber C.M.K."/>
            <person name="Emerson J.B."/>
            <person name="Anantharaman K."/>
            <person name="Thomas B.C."/>
            <person name="Malmstrom R."/>
            <person name="Stieglmeier M."/>
            <person name="Klingl A."/>
            <person name="Woyke T."/>
            <person name="Ryan C.M."/>
            <person name="Banfield J.F."/>
        </authorList>
    </citation>
    <scope>NUCLEOTIDE SEQUENCE [LARGE SCALE GENOMIC DNA]</scope>
</reference>
<feature type="binding site" evidence="8">
    <location>
        <position position="163"/>
    </location>
    <ligand>
        <name>ATP</name>
        <dbReference type="ChEBI" id="CHEBI:30616"/>
    </ligand>
</feature>
<dbReference type="GO" id="GO:0006275">
    <property type="term" value="P:regulation of DNA replication"/>
    <property type="evidence" value="ECO:0007669"/>
    <property type="project" value="UniProtKB-UniRule"/>
</dbReference>
<evidence type="ECO:0000256" key="8">
    <source>
        <dbReference type="HAMAP-Rule" id="MF_00377"/>
    </source>
</evidence>
<feature type="region of interest" description="Domain I, interacts with DnaA modulators" evidence="8">
    <location>
        <begin position="1"/>
        <end position="92"/>
    </location>
</feature>
<dbReference type="PRINTS" id="PR00051">
    <property type="entry name" value="DNAA"/>
</dbReference>
<keyword evidence="3 8" id="KW-0235">DNA replication</keyword>
<keyword evidence="5 8" id="KW-0067">ATP-binding</keyword>
<organism evidence="14 15">
    <name type="scientific">Candidatus Kaiserbacteria bacterium CG10_big_fil_rev_8_21_14_0_10_45_20</name>
    <dbReference type="NCBI Taxonomy" id="1974607"/>
    <lineage>
        <taxon>Bacteria</taxon>
        <taxon>Candidatus Kaiseribacteriota</taxon>
    </lineage>
</organism>
<dbReference type="Gene3D" id="3.30.300.180">
    <property type="match status" value="1"/>
</dbReference>
<dbReference type="InterPro" id="IPR001957">
    <property type="entry name" value="Chromosome_initiator_DnaA"/>
</dbReference>
<dbReference type="GO" id="GO:0005737">
    <property type="term" value="C:cytoplasm"/>
    <property type="evidence" value="ECO:0007669"/>
    <property type="project" value="UniProtKB-SubCell"/>
</dbReference>
<dbReference type="CDD" id="cd00009">
    <property type="entry name" value="AAA"/>
    <property type="match status" value="1"/>
</dbReference>
<keyword evidence="4 8" id="KW-0547">Nucleotide-binding</keyword>
<dbReference type="GO" id="GO:0005524">
    <property type="term" value="F:ATP binding"/>
    <property type="evidence" value="ECO:0007669"/>
    <property type="project" value="UniProtKB-UniRule"/>
</dbReference>
<evidence type="ECO:0000256" key="7">
    <source>
        <dbReference type="ARBA" id="ARBA00023125"/>
    </source>
</evidence>
<evidence type="ECO:0000256" key="1">
    <source>
        <dbReference type="ARBA" id="ARBA00006583"/>
    </source>
</evidence>
<comment type="subunit">
    <text evidence="8">Oligomerizes as a right-handed, spiral filament on DNA at oriC.</text>
</comment>
<dbReference type="SMART" id="SM00382">
    <property type="entry name" value="AAA"/>
    <property type="match status" value="1"/>
</dbReference>
<evidence type="ECO:0000256" key="3">
    <source>
        <dbReference type="ARBA" id="ARBA00022705"/>
    </source>
</evidence>
<dbReference type="EMBL" id="PFBH01000016">
    <property type="protein sequence ID" value="PIR85070.1"/>
    <property type="molecule type" value="Genomic_DNA"/>
</dbReference>
<evidence type="ECO:0000256" key="9">
    <source>
        <dbReference type="NCBIfam" id="TIGR00362"/>
    </source>
</evidence>
<dbReference type="SUPFAM" id="SSF48295">
    <property type="entry name" value="TrpR-like"/>
    <property type="match status" value="1"/>
</dbReference>
<evidence type="ECO:0000313" key="14">
    <source>
        <dbReference type="EMBL" id="PIR85070.1"/>
    </source>
</evidence>
<sequence>MELDTKQLWENTLTNIELSISPASFKMWFGETHIVRVEGGVVYVGVPNQLTKEWLSERFGKLILKTIRDSVDTVRSIEYTVSKQEPKRGSEKIAPQENTNSELPLADYYVNRSDNLNPRYTFDSFVVGPFNELAFSAAQAVSKSPGIAYNPLFLYGETGRGKTHLIQSVGNHIKKAFAGKKVFYLTAERFGFDFMNAINARTVPMFKEKYRSHDVLIIDDIQFFSKKNTLQEEFFHLFNTLHDNNKQLICSSDRHPNFIPDITDRLQSRFVAGMTVAINEPDHESRMAIIKAKGASIGLTLSDEIVETLSLAAPGNIREIEGVLNTILCQMQLRGSVTDEMIRDVIKSTTKPKRSVSTKNIIARVAEFYGVDEASMYAKTRRREIVRPRQIIMYVLREDFNLSYPAIGSVFGGRDHTTVIHACEKVKKDLVENEDLKTQIADIRTMLK</sequence>
<dbReference type="Pfam" id="PF00308">
    <property type="entry name" value="Bac_DnaA"/>
    <property type="match status" value="1"/>
</dbReference>
<feature type="region of interest" description="Domain IV, binds dsDNA" evidence="8">
    <location>
        <begin position="332"/>
        <end position="448"/>
    </location>
</feature>
<keyword evidence="2 8" id="KW-0963">Cytoplasm</keyword>
<dbReference type="NCBIfam" id="TIGR00362">
    <property type="entry name" value="DnaA"/>
    <property type="match status" value="1"/>
</dbReference>
<dbReference type="PROSITE" id="PS01008">
    <property type="entry name" value="DNAA"/>
    <property type="match status" value="1"/>
</dbReference>
<dbReference type="PANTHER" id="PTHR30050:SF2">
    <property type="entry name" value="CHROMOSOMAL REPLICATION INITIATOR PROTEIN DNAA"/>
    <property type="match status" value="1"/>
</dbReference>
<feature type="binding site" evidence="8">
    <location>
        <position position="159"/>
    </location>
    <ligand>
        <name>ATP</name>
        <dbReference type="ChEBI" id="CHEBI:30616"/>
    </ligand>
</feature>
<evidence type="ECO:0000259" key="13">
    <source>
        <dbReference type="SMART" id="SM00760"/>
    </source>
</evidence>
<dbReference type="InterPro" id="IPR010921">
    <property type="entry name" value="Trp_repressor/repl_initiator"/>
</dbReference>
<dbReference type="GO" id="GO:0005886">
    <property type="term" value="C:plasma membrane"/>
    <property type="evidence" value="ECO:0007669"/>
    <property type="project" value="TreeGrafter"/>
</dbReference>